<dbReference type="EMBL" id="JRUE01000072">
    <property type="protein sequence ID" value="KXZ73109.1"/>
    <property type="molecule type" value="Genomic_DNA"/>
</dbReference>
<organism evidence="2 3">
    <name type="scientific">Acinetobacter venetianus</name>
    <dbReference type="NCBI Taxonomy" id="52133"/>
    <lineage>
        <taxon>Bacteria</taxon>
        <taxon>Pseudomonadati</taxon>
        <taxon>Pseudomonadota</taxon>
        <taxon>Gammaproteobacteria</taxon>
        <taxon>Moraxellales</taxon>
        <taxon>Moraxellaceae</taxon>
        <taxon>Acinetobacter</taxon>
    </lineage>
</organism>
<dbReference type="PATRIC" id="fig|52133.18.peg.909"/>
<keyword evidence="1" id="KW-0732">Signal</keyword>
<feature type="signal peptide" evidence="1">
    <location>
        <begin position="1"/>
        <end position="21"/>
    </location>
</feature>
<dbReference type="RefSeq" id="WP_061518280.1">
    <property type="nucleotide sequence ID" value="NZ_JRUE01000072.1"/>
</dbReference>
<comment type="caution">
    <text evidence="2">The sequence shown here is derived from an EMBL/GenBank/DDBJ whole genome shotgun (WGS) entry which is preliminary data.</text>
</comment>
<evidence type="ECO:0000256" key="1">
    <source>
        <dbReference type="SAM" id="SignalP"/>
    </source>
</evidence>
<dbReference type="AlphaFoldDB" id="A0A150I0I3"/>
<proteinExistence type="predicted"/>
<accession>A0A150I0I3</accession>
<evidence type="ECO:0000313" key="3">
    <source>
        <dbReference type="Proteomes" id="UP000075680"/>
    </source>
</evidence>
<dbReference type="Proteomes" id="UP000075680">
    <property type="component" value="Unassembled WGS sequence"/>
</dbReference>
<evidence type="ECO:0000313" key="2">
    <source>
        <dbReference type="EMBL" id="KXZ73109.1"/>
    </source>
</evidence>
<sequence length="160" mass="18690">MKMLPIYIFSTLSLFSNCTFAENDYDVAFIEAGALDRSYKIVNQEKYNELINFMNDLARKSRSKLSNEEMTFENIRLDANGLVYTIYIKDYQLLSSLEKSLYKVELKESMKQKMCNRAALTQSHFFRLYTLGNVVYEIVNDQFQNIDTIKINYKACDTVG</sequence>
<reference evidence="2 3" key="1">
    <citation type="journal article" date="2016" name="Sci. Rep.">
        <title>Genomic and phenotypic characterization of the species Acinetobacter venetianus.</title>
        <authorList>
            <person name="Fondi M."/>
            <person name="Maida I."/>
            <person name="Perrin E."/>
            <person name="Orlandini V."/>
            <person name="La Torre L."/>
            <person name="Bosi E."/>
            <person name="Negroni A."/>
            <person name="Zanaroli G."/>
            <person name="Fava F."/>
            <person name="Decorosi F."/>
            <person name="Giovannetti L."/>
            <person name="Viti C."/>
            <person name="Vaneechoutte M."/>
            <person name="Dijkshoorn L."/>
            <person name="Fani R."/>
        </authorList>
    </citation>
    <scope>NUCLEOTIDE SEQUENCE [LARGE SCALE GENOMIC DNA]</scope>
    <source>
        <strain evidence="2 3">LUH5627</strain>
    </source>
</reference>
<gene>
    <name evidence="2" type="ORF">AVENLUH5627_00878</name>
</gene>
<name>A0A150I0I3_9GAMM</name>
<feature type="chain" id="PRO_5007563164" evidence="1">
    <location>
        <begin position="22"/>
        <end position="160"/>
    </location>
</feature>
<protein>
    <submittedName>
        <fullName evidence="2">Uncharacterized protein</fullName>
    </submittedName>
</protein>